<evidence type="ECO:0000313" key="2">
    <source>
        <dbReference type="EMBL" id="QNM37816.1"/>
    </source>
</evidence>
<proteinExistence type="predicted"/>
<sequence>MAFVVANNVRFFPCAGECEHGCAAVLQWIRAMEREVPAGHVVGFYPAQPAAFAPPPAIVNGVQEGSGSSNSEMSSSDESSSEMDNEPGPPTTEEQIEAWNQNRRYTNRKAPPNRGLKAMVAANHRQDDDDRPVFIKEDVDAPRALRKKRGILSALMTKPEDAPDARGKIGEACSFVLKEWQRRRRRENVTKYEDMLRNVDLDLTYELKFESMFLKRTELLAITLKNKAKQFMAKFDRSQITRQQEYRITGTAIMAAMAVDEMEVAMGDLMRSQQQKLAMQAMNFPKSAQ</sequence>
<name>A0A7G9IR84_9TOMB</name>
<protein>
    <submittedName>
        <fullName evidence="2">Uncharacterized protein</fullName>
    </submittedName>
</protein>
<evidence type="ECO:0000256" key="1">
    <source>
        <dbReference type="SAM" id="MobiDB-lite"/>
    </source>
</evidence>
<reference evidence="2" key="1">
    <citation type="submission" date="2019-11" db="EMBL/GenBank/DDBJ databases">
        <title>Complexity of the virome associated to tospovirus-transmitting thrips species.</title>
        <authorList>
            <person name="Chiapello M."/>
            <person name="Bosco L."/>
            <person name="Ciuffo M."/>
            <person name="Ottati S."/>
            <person name="Vallino M."/>
            <person name="Salem N."/>
            <person name="Rosa C."/>
            <person name="Tavella L."/>
            <person name="Turina M."/>
        </authorList>
    </citation>
    <scope>NUCLEOTIDE SEQUENCE</scope>
    <source>
        <strain evidence="2">ThassRNAV12</strain>
    </source>
</reference>
<feature type="region of interest" description="Disordered" evidence="1">
    <location>
        <begin position="56"/>
        <end position="93"/>
    </location>
</feature>
<accession>A0A7G9IR84</accession>
<feature type="compositionally biased region" description="Low complexity" evidence="1">
    <location>
        <begin position="65"/>
        <end position="78"/>
    </location>
</feature>
<organism evidence="2">
    <name type="scientific">Thrips tabaci associated tombus-like virus 1</name>
    <dbReference type="NCBI Taxonomy" id="2767260"/>
    <lineage>
        <taxon>Viruses</taxon>
        <taxon>Riboviria</taxon>
        <taxon>Orthornavirae</taxon>
        <taxon>Kitrinoviricota</taxon>
        <taxon>Tolucaviricetes</taxon>
        <taxon>Tolivirales</taxon>
        <taxon>Tombusviridae</taxon>
    </lineage>
</organism>
<dbReference type="EMBL" id="MN714675">
    <property type="protein sequence ID" value="QNM37816.1"/>
    <property type="molecule type" value="Genomic_RNA"/>
</dbReference>